<proteinExistence type="inferred from homology"/>
<evidence type="ECO:0000256" key="1">
    <source>
        <dbReference type="ARBA" id="ARBA00004308"/>
    </source>
</evidence>
<comment type="similarity">
    <text evidence="2">Belongs to the TMEM106 family.</text>
</comment>
<keyword evidence="3 7" id="KW-0812">Transmembrane</keyword>
<dbReference type="Pfam" id="PF07092">
    <property type="entry name" value="TMEM106"/>
    <property type="match status" value="1"/>
</dbReference>
<dbReference type="InterPro" id="IPR009790">
    <property type="entry name" value="TMEM106"/>
</dbReference>
<keyword evidence="11" id="KW-1185">Reference proteome</keyword>
<protein>
    <submittedName>
        <fullName evidence="10">Uncharacterized protein</fullName>
    </submittedName>
</protein>
<evidence type="ECO:0000259" key="8">
    <source>
        <dbReference type="Pfam" id="PF07092"/>
    </source>
</evidence>
<dbReference type="InterPro" id="IPR048511">
    <property type="entry name" value="TMEM106_N"/>
</dbReference>
<organism evidence="10">
    <name type="scientific">Amphimedon queenslandica</name>
    <name type="common">Sponge</name>
    <dbReference type="NCBI Taxonomy" id="400682"/>
    <lineage>
        <taxon>Eukaryota</taxon>
        <taxon>Metazoa</taxon>
        <taxon>Porifera</taxon>
        <taxon>Demospongiae</taxon>
        <taxon>Heteroscleromorpha</taxon>
        <taxon>Haplosclerida</taxon>
        <taxon>Niphatidae</taxon>
        <taxon>Amphimedon</taxon>
    </lineage>
</organism>
<name>A0A1X7VP00_AMPQE</name>
<sequence>MCDFGSIESMDDLSESRPITDSFPNIQGGRNNSISSGGRTRFLDFHSGRKCPTCSGTGKIPKGQDDQLVALIPYSDKRLKPRRTWIYGIFVISCLLLTVLLIVGIILAVFMFPRTVEISLISYNQTDDYVNFKLHPNATTMPAKDNVTEVTLIIDSEISVRNHNFFPIHVSQVNISFMYLTGIVGNSSSPSEATTVDVRGKKSFFIIQNITFEDSNSRRVFSICTGKEWEHRINVEIGITVQYEYLTHVSDTVQTFHQLLECFISFPITPLIPNSTNSSSYSNKNDFTRHSLL</sequence>
<evidence type="ECO:0000256" key="3">
    <source>
        <dbReference type="ARBA" id="ARBA00022692"/>
    </source>
</evidence>
<dbReference type="PANTHER" id="PTHR28556">
    <property type="entry name" value="TRANSMEMBRANE PROTEIN 106B"/>
    <property type="match status" value="1"/>
</dbReference>
<evidence type="ECO:0000256" key="7">
    <source>
        <dbReference type="SAM" id="Phobius"/>
    </source>
</evidence>
<dbReference type="eggNOG" id="ENOG502QQRZ">
    <property type="taxonomic scope" value="Eukaryota"/>
</dbReference>
<comment type="subcellular location">
    <subcellularLocation>
        <location evidence="1">Endomembrane system</location>
    </subcellularLocation>
</comment>
<dbReference type="Proteomes" id="UP000007879">
    <property type="component" value="Unassembled WGS sequence"/>
</dbReference>
<dbReference type="InParanoid" id="A0A1X7VP00"/>
<dbReference type="EnsemblMetazoa" id="Aqu2.1.42116_001">
    <property type="protein sequence ID" value="Aqu2.1.42116_001"/>
    <property type="gene ID" value="Aqu2.1.42116"/>
</dbReference>
<gene>
    <name evidence="10" type="primary">105314855</name>
</gene>
<dbReference type="Pfam" id="PF21002">
    <property type="entry name" value="TMEM106_N"/>
    <property type="match status" value="1"/>
</dbReference>
<evidence type="ECO:0000256" key="6">
    <source>
        <dbReference type="SAM" id="MobiDB-lite"/>
    </source>
</evidence>
<feature type="region of interest" description="Disordered" evidence="6">
    <location>
        <begin position="1"/>
        <end position="37"/>
    </location>
</feature>
<evidence type="ECO:0000256" key="4">
    <source>
        <dbReference type="ARBA" id="ARBA00022989"/>
    </source>
</evidence>
<evidence type="ECO:0000313" key="11">
    <source>
        <dbReference type="Proteomes" id="UP000007879"/>
    </source>
</evidence>
<dbReference type="EnsemblMetazoa" id="XM_020001617.1">
    <property type="protein sequence ID" value="XP_019857176.1"/>
    <property type="gene ID" value="LOC105314855"/>
</dbReference>
<evidence type="ECO:0000259" key="9">
    <source>
        <dbReference type="Pfam" id="PF21002"/>
    </source>
</evidence>
<feature type="compositionally biased region" description="Low complexity" evidence="6">
    <location>
        <begin position="25"/>
        <end position="37"/>
    </location>
</feature>
<dbReference type="STRING" id="400682.A0A1X7VP00"/>
<dbReference type="GO" id="GO:0012505">
    <property type="term" value="C:endomembrane system"/>
    <property type="evidence" value="ECO:0007669"/>
    <property type="project" value="UniProtKB-SubCell"/>
</dbReference>
<reference evidence="11" key="1">
    <citation type="journal article" date="2010" name="Nature">
        <title>The Amphimedon queenslandica genome and the evolution of animal complexity.</title>
        <authorList>
            <person name="Srivastava M."/>
            <person name="Simakov O."/>
            <person name="Chapman J."/>
            <person name="Fahey B."/>
            <person name="Gauthier M.E."/>
            <person name="Mitros T."/>
            <person name="Richards G.S."/>
            <person name="Conaco C."/>
            <person name="Dacre M."/>
            <person name="Hellsten U."/>
            <person name="Larroux C."/>
            <person name="Putnam N.H."/>
            <person name="Stanke M."/>
            <person name="Adamska M."/>
            <person name="Darling A."/>
            <person name="Degnan S.M."/>
            <person name="Oakley T.H."/>
            <person name="Plachetzki D.C."/>
            <person name="Zhai Y."/>
            <person name="Adamski M."/>
            <person name="Calcino A."/>
            <person name="Cummins S.F."/>
            <person name="Goodstein D.M."/>
            <person name="Harris C."/>
            <person name="Jackson D.J."/>
            <person name="Leys S.P."/>
            <person name="Shu S."/>
            <person name="Woodcroft B.J."/>
            <person name="Vervoort M."/>
            <person name="Kosik K.S."/>
            <person name="Manning G."/>
            <person name="Degnan B.M."/>
            <person name="Rokhsar D.S."/>
        </authorList>
    </citation>
    <scope>NUCLEOTIDE SEQUENCE [LARGE SCALE GENOMIC DNA]</scope>
</reference>
<feature type="domain" description="Transmembrane protein 106 N-terminal" evidence="9">
    <location>
        <begin position="50"/>
        <end position="84"/>
    </location>
</feature>
<keyword evidence="4 7" id="KW-1133">Transmembrane helix</keyword>
<dbReference type="OrthoDB" id="508875at2759"/>
<feature type="domain" description="Transmembrane protein 106 C-terminal" evidence="8">
    <location>
        <begin position="146"/>
        <end position="262"/>
    </location>
</feature>
<dbReference type="FunCoup" id="A0A1X7VP00">
    <property type="interactions" value="234"/>
</dbReference>
<keyword evidence="5 7" id="KW-0472">Membrane</keyword>
<dbReference type="PANTHER" id="PTHR28556:SF4">
    <property type="entry name" value="TRANSMEMBRANE PROTEIN 106A"/>
    <property type="match status" value="1"/>
</dbReference>
<dbReference type="KEGG" id="aqu:105314855"/>
<accession>A0A1X7VP00</accession>
<evidence type="ECO:0000256" key="2">
    <source>
        <dbReference type="ARBA" id="ARBA00008111"/>
    </source>
</evidence>
<dbReference type="InterPro" id="IPR048509">
    <property type="entry name" value="TMEM106_C"/>
</dbReference>
<feature type="transmembrane region" description="Helical" evidence="7">
    <location>
        <begin position="85"/>
        <end position="112"/>
    </location>
</feature>
<evidence type="ECO:0000256" key="5">
    <source>
        <dbReference type="ARBA" id="ARBA00023136"/>
    </source>
</evidence>
<dbReference type="AlphaFoldDB" id="A0A1X7VP00"/>
<evidence type="ECO:0000313" key="10">
    <source>
        <dbReference type="EnsemblMetazoa" id="Aqu2.1.42116_001"/>
    </source>
</evidence>
<reference evidence="10" key="2">
    <citation type="submission" date="2017-05" db="UniProtKB">
        <authorList>
            <consortium name="EnsemblMetazoa"/>
        </authorList>
    </citation>
    <scope>IDENTIFICATION</scope>
</reference>